<proteinExistence type="predicted"/>
<reference evidence="2" key="1">
    <citation type="submission" date="2016-10" db="EMBL/GenBank/DDBJ databases">
        <authorList>
            <person name="Varghese N."/>
            <person name="Submissions S."/>
        </authorList>
    </citation>
    <scope>NUCLEOTIDE SEQUENCE [LARGE SCALE GENOMIC DNA]</scope>
    <source>
        <strain evidence="2">BL9</strain>
    </source>
</reference>
<keyword evidence="2" id="KW-1185">Reference proteome</keyword>
<evidence type="ECO:0000313" key="2">
    <source>
        <dbReference type="Proteomes" id="UP000198538"/>
    </source>
</evidence>
<protein>
    <submittedName>
        <fullName evidence="1">Uncharacterized protein</fullName>
    </submittedName>
</protein>
<dbReference type="AlphaFoldDB" id="A0A1G5IUL7"/>
<dbReference type="Proteomes" id="UP000198538">
    <property type="component" value="Unassembled WGS sequence"/>
</dbReference>
<name>A0A1G5IUL7_9BACL</name>
<accession>A0A1G5IUL7</accession>
<evidence type="ECO:0000313" key="1">
    <source>
        <dbReference type="EMBL" id="SCY79319.1"/>
    </source>
</evidence>
<dbReference type="RefSeq" id="WP_139168895.1">
    <property type="nucleotide sequence ID" value="NZ_FMVM01000009.1"/>
</dbReference>
<dbReference type="STRING" id="582692.SAMN05720606_109157"/>
<dbReference type="EMBL" id="FMVM01000009">
    <property type="protein sequence ID" value="SCY79319.1"/>
    <property type="molecule type" value="Genomic_DNA"/>
</dbReference>
<organism evidence="1 2">
    <name type="scientific">Paenibacillus polysaccharolyticus</name>
    <dbReference type="NCBI Taxonomy" id="582692"/>
    <lineage>
        <taxon>Bacteria</taxon>
        <taxon>Bacillati</taxon>
        <taxon>Bacillota</taxon>
        <taxon>Bacilli</taxon>
        <taxon>Bacillales</taxon>
        <taxon>Paenibacillaceae</taxon>
        <taxon>Paenibacillus</taxon>
    </lineage>
</organism>
<gene>
    <name evidence="1" type="ORF">SAMN05720606_109157</name>
</gene>
<sequence length="314" mass="36828">MRKSIVHAFQETVARGDHQGMINLLKEYEQSGELAVNERGWVYWNISDGYALLRDPEPLYANHLAFFEWGKQILPPEQYHWVVSDSTQALSLSLGNYLNHWIDWYRYACDHAPRLDSNRVVRFESHRALSGTFWALERYSEMPEVLEHMKRLIEEDQQWDNLLFARITYNKQRLAYLYHSRNEKEVDLLMHETMHLIDHIDWASLEPMKKEEVVGSWEDVNSSRISQRDIHIALNNLACILADIEQSEESAKLFRQLQDSGYVLNGYAFSKYIYSIWKSEGLGAVREAMVANKSFEFPELTKHSPTLVEIGDQI</sequence>